<dbReference type="InterPro" id="IPR045336">
    <property type="entry name" value="MmgE_PrpD_N"/>
</dbReference>
<dbReference type="PANTHER" id="PTHR16943:SF8">
    <property type="entry name" value="2-METHYLCITRATE DEHYDRATASE"/>
    <property type="match status" value="1"/>
</dbReference>
<proteinExistence type="inferred from homology"/>
<accession>A0A2S0IB36</accession>
<dbReference type="Gene3D" id="1.10.4100.10">
    <property type="entry name" value="2-methylcitrate dehydratase PrpD"/>
    <property type="match status" value="1"/>
</dbReference>
<dbReference type="InterPro" id="IPR036148">
    <property type="entry name" value="MmgE/PrpD_sf"/>
</dbReference>
<dbReference type="Gene3D" id="3.30.1330.120">
    <property type="entry name" value="2-methylcitrate dehydratase PrpD"/>
    <property type="match status" value="1"/>
</dbReference>
<keyword evidence="4" id="KW-1185">Reference proteome</keyword>
<evidence type="ECO:0000256" key="1">
    <source>
        <dbReference type="ARBA" id="ARBA00006174"/>
    </source>
</evidence>
<dbReference type="Proteomes" id="UP000239477">
    <property type="component" value="Chromosome"/>
</dbReference>
<dbReference type="AlphaFoldDB" id="A0A2S0IB36"/>
<feature type="domain" description="MmgE/PrpD N-terminal" evidence="2">
    <location>
        <begin position="18"/>
        <end position="251"/>
    </location>
</feature>
<organism evidence="3 4">
    <name type="scientific">Achromobacter spanius</name>
    <dbReference type="NCBI Taxonomy" id="217203"/>
    <lineage>
        <taxon>Bacteria</taxon>
        <taxon>Pseudomonadati</taxon>
        <taxon>Pseudomonadota</taxon>
        <taxon>Betaproteobacteria</taxon>
        <taxon>Burkholderiales</taxon>
        <taxon>Alcaligenaceae</taxon>
        <taxon>Achromobacter</taxon>
    </lineage>
</organism>
<dbReference type="InterPro" id="IPR005656">
    <property type="entry name" value="MmgE_PrpD"/>
</dbReference>
<evidence type="ECO:0000313" key="4">
    <source>
        <dbReference type="Proteomes" id="UP000239477"/>
    </source>
</evidence>
<sequence length="459" mass="49324">MSAPMINDNHAPSHTEILGERIAALALTPLPHAIVDKLKTCLLYGLVMAVTAPDIETLEHAAAAAHDAPGDARTFLTGQRRAPADAAYVNALRMCSRGQNDTYSDIYAHPGCIVIPVVLALAQQNRASGEQALCAMAAGYETLYAVASGSAARLLERGLRATSMFGVFASTAAAARMMELDAARTAHALGLATQHCAGTMQCWTEGSPEWRIQVANAARAGIVCATLARHGYISARHALEGASGFYRAFAGIDAPPAPDWTWHTPDVVFKPLPGCLINQAPLFLLLQMRREYGFGADEVLAITVMLSHRNASYPGIARHGPFESTTGAVMSGPFMLAVGLRDGTLRMRDFDDLHGPGSIHDLSRRITVTGAQGLPDWGATLEVHLKDGSLLTDRITELSRFAFGWDETDAQLSQLAQEWPWPDGADRYQTLKQIIRRLQEQASLDSVLDCVVGKSDEAG</sequence>
<reference evidence="3 4" key="1">
    <citation type="submission" date="2017-09" db="EMBL/GenBank/DDBJ databases">
        <title>Genomic, metabolic, and phenotypic characteristics of bacterial isolates from the natural microbiome of the model nematode Caenorhabditis elegans.</title>
        <authorList>
            <person name="Zimmermann J."/>
            <person name="Obeng N."/>
            <person name="Yang W."/>
            <person name="Obeng O."/>
            <person name="Kissoyan K."/>
            <person name="Pees B."/>
            <person name="Dirksen P."/>
            <person name="Hoppner M."/>
            <person name="Franke A."/>
            <person name="Rosenstiel P."/>
            <person name="Leippe M."/>
            <person name="Dierking K."/>
            <person name="Kaleta C."/>
            <person name="Schulenburg H."/>
        </authorList>
    </citation>
    <scope>NUCLEOTIDE SEQUENCE [LARGE SCALE GENOMIC DNA]</scope>
    <source>
        <strain evidence="3 4">MYb73</strain>
    </source>
</reference>
<evidence type="ECO:0000259" key="2">
    <source>
        <dbReference type="Pfam" id="PF03972"/>
    </source>
</evidence>
<comment type="similarity">
    <text evidence="1">Belongs to the PrpD family.</text>
</comment>
<dbReference type="SUPFAM" id="SSF103378">
    <property type="entry name" value="2-methylcitrate dehydratase PrpD"/>
    <property type="match status" value="1"/>
</dbReference>
<name>A0A2S0IB36_9BURK</name>
<dbReference type="EMBL" id="CP023270">
    <property type="protein sequence ID" value="AVJ29245.1"/>
    <property type="molecule type" value="Genomic_DNA"/>
</dbReference>
<evidence type="ECO:0000313" key="3">
    <source>
        <dbReference type="EMBL" id="AVJ29245.1"/>
    </source>
</evidence>
<gene>
    <name evidence="3" type="ORF">CLM73_20190</name>
</gene>
<dbReference type="GO" id="GO:0016829">
    <property type="term" value="F:lyase activity"/>
    <property type="evidence" value="ECO:0007669"/>
    <property type="project" value="InterPro"/>
</dbReference>
<dbReference type="Pfam" id="PF03972">
    <property type="entry name" value="MmgE_PrpD_N"/>
    <property type="match status" value="1"/>
</dbReference>
<dbReference type="InterPro" id="IPR042188">
    <property type="entry name" value="MmgE/PrpD_sf_2"/>
</dbReference>
<protein>
    <recommendedName>
        <fullName evidence="2">MmgE/PrpD N-terminal domain-containing protein</fullName>
    </recommendedName>
</protein>
<dbReference type="InterPro" id="IPR042183">
    <property type="entry name" value="MmgE/PrpD_sf_1"/>
</dbReference>
<dbReference type="PANTHER" id="PTHR16943">
    <property type="entry name" value="2-METHYLCITRATE DEHYDRATASE-RELATED"/>
    <property type="match status" value="1"/>
</dbReference>